<dbReference type="SUPFAM" id="SSF52540">
    <property type="entry name" value="P-loop containing nucleoside triphosphate hydrolases"/>
    <property type="match status" value="1"/>
</dbReference>
<dbReference type="InterPro" id="IPR027417">
    <property type="entry name" value="P-loop_NTPase"/>
</dbReference>
<proteinExistence type="predicted"/>
<evidence type="ECO:0000313" key="2">
    <source>
        <dbReference type="Proteomes" id="UP000319384"/>
    </source>
</evidence>
<dbReference type="Gene3D" id="3.40.50.300">
    <property type="entry name" value="P-loop containing nucleotide triphosphate hydrolases"/>
    <property type="match status" value="1"/>
</dbReference>
<dbReference type="InterPro" id="IPR052736">
    <property type="entry name" value="Stf3_sulfotransferase"/>
</dbReference>
<evidence type="ECO:0000313" key="1">
    <source>
        <dbReference type="EMBL" id="RZO25481.1"/>
    </source>
</evidence>
<dbReference type="AlphaFoldDB" id="A0A520MW81"/>
<gene>
    <name evidence="1" type="ORF">EVA95_03505</name>
</gene>
<sequence length="372" mass="43260">MFGKISINNMLDGLDGHLGEDDYSEPLEILINSANKNNKFNLFGTFAFKNQLKDRLKMRSKLHNFMKGKDLPPPSDPIFVTGLPRSGTTFLFNLLALDKNHRSPRYWEIMSPLPITKSDFDVKRREWKINAELKFARTIIPKLRSMHHIRAQTPEECELLATINVRSFVYMCMANVPEYVEYLKDCSFESVFMWHKKFFQMLELNGKPKRWLLKDPSHIGHIPEILSTYPNAKFINIHRSPMESIGSFCSLAKNIRSAFSKNVNTKEIGNVILDFWQHSLNKGIDAKQNLSEGQIIDVSYSGLINNPLLSIKDIYEKFGLDIDIETENSMKQYLINQTKIKKQKHNYSLEEFGLNEKNINDHLKNYIMNNEF</sequence>
<organism evidence="1 2">
    <name type="scientific">SAR86 cluster bacterium</name>
    <dbReference type="NCBI Taxonomy" id="2030880"/>
    <lineage>
        <taxon>Bacteria</taxon>
        <taxon>Pseudomonadati</taxon>
        <taxon>Pseudomonadota</taxon>
        <taxon>Gammaproteobacteria</taxon>
        <taxon>SAR86 cluster</taxon>
    </lineage>
</organism>
<dbReference type="GO" id="GO:0016740">
    <property type="term" value="F:transferase activity"/>
    <property type="evidence" value="ECO:0007669"/>
    <property type="project" value="UniProtKB-KW"/>
</dbReference>
<keyword evidence="1" id="KW-0808">Transferase</keyword>
<reference evidence="1 2" key="1">
    <citation type="submission" date="2019-02" db="EMBL/GenBank/DDBJ databases">
        <title>Prokaryotic population dynamics and viral predation in marine succession experiment using metagenomics: the confinement effect.</title>
        <authorList>
            <person name="Haro-Moreno J.M."/>
            <person name="Rodriguez-Valera F."/>
            <person name="Lopez-Perez M."/>
        </authorList>
    </citation>
    <scope>NUCLEOTIDE SEQUENCE [LARGE SCALE GENOMIC DNA]</scope>
    <source>
        <strain evidence="1">MED-G162</strain>
    </source>
</reference>
<protein>
    <submittedName>
        <fullName evidence="1">Sulfotransferase</fullName>
    </submittedName>
</protein>
<dbReference type="Proteomes" id="UP000319384">
    <property type="component" value="Unassembled WGS sequence"/>
</dbReference>
<dbReference type="Pfam" id="PF13469">
    <property type="entry name" value="Sulfotransfer_3"/>
    <property type="match status" value="1"/>
</dbReference>
<name>A0A520MW81_9GAMM</name>
<dbReference type="EMBL" id="SHBH01000035">
    <property type="protein sequence ID" value="RZO25481.1"/>
    <property type="molecule type" value="Genomic_DNA"/>
</dbReference>
<comment type="caution">
    <text evidence="1">The sequence shown here is derived from an EMBL/GenBank/DDBJ whole genome shotgun (WGS) entry which is preliminary data.</text>
</comment>
<accession>A0A520MW81</accession>
<dbReference type="PANTHER" id="PTHR36451">
    <property type="entry name" value="PAPS-DEPENDENT SULFOTRANSFERASE STF3"/>
    <property type="match status" value="1"/>
</dbReference>
<dbReference type="PANTHER" id="PTHR36451:SF1">
    <property type="entry name" value="OMEGA-HYDROXY-BETA-DIHYDROMENAQUINONE-9 SULFOTRANSFERASE STF3"/>
    <property type="match status" value="1"/>
</dbReference>